<reference evidence="2" key="1">
    <citation type="journal article" date="2023" name="Mol. Phylogenet. Evol.">
        <title>Genome-scale phylogeny and comparative genomics of the fungal order Sordariales.</title>
        <authorList>
            <person name="Hensen N."/>
            <person name="Bonometti L."/>
            <person name="Westerberg I."/>
            <person name="Brannstrom I.O."/>
            <person name="Guillou S."/>
            <person name="Cros-Aarteil S."/>
            <person name="Calhoun S."/>
            <person name="Haridas S."/>
            <person name="Kuo A."/>
            <person name="Mondo S."/>
            <person name="Pangilinan J."/>
            <person name="Riley R."/>
            <person name="LaButti K."/>
            <person name="Andreopoulos B."/>
            <person name="Lipzen A."/>
            <person name="Chen C."/>
            <person name="Yan M."/>
            <person name="Daum C."/>
            <person name="Ng V."/>
            <person name="Clum A."/>
            <person name="Steindorff A."/>
            <person name="Ohm R.A."/>
            <person name="Martin F."/>
            <person name="Silar P."/>
            <person name="Natvig D.O."/>
            <person name="Lalanne C."/>
            <person name="Gautier V."/>
            <person name="Ament-Velasquez S.L."/>
            <person name="Kruys A."/>
            <person name="Hutchinson M.I."/>
            <person name="Powell A.J."/>
            <person name="Barry K."/>
            <person name="Miller A.N."/>
            <person name="Grigoriev I.V."/>
            <person name="Debuchy R."/>
            <person name="Gladieux P."/>
            <person name="Hiltunen Thoren M."/>
            <person name="Johannesson H."/>
        </authorList>
    </citation>
    <scope>NUCLEOTIDE SEQUENCE</scope>
    <source>
        <strain evidence="2">CBS 955.72</strain>
    </source>
</reference>
<comment type="caution">
    <text evidence="2">The sequence shown here is derived from an EMBL/GenBank/DDBJ whole genome shotgun (WGS) entry which is preliminary data.</text>
</comment>
<reference evidence="2" key="2">
    <citation type="submission" date="2023-06" db="EMBL/GenBank/DDBJ databases">
        <authorList>
            <consortium name="Lawrence Berkeley National Laboratory"/>
            <person name="Haridas S."/>
            <person name="Hensen N."/>
            <person name="Bonometti L."/>
            <person name="Westerberg I."/>
            <person name="Brannstrom I.O."/>
            <person name="Guillou S."/>
            <person name="Cros-Aarteil S."/>
            <person name="Calhoun S."/>
            <person name="Kuo A."/>
            <person name="Mondo S."/>
            <person name="Pangilinan J."/>
            <person name="Riley R."/>
            <person name="Labutti K."/>
            <person name="Andreopoulos B."/>
            <person name="Lipzen A."/>
            <person name="Chen C."/>
            <person name="Yanf M."/>
            <person name="Daum C."/>
            <person name="Ng V."/>
            <person name="Clum A."/>
            <person name="Steindorff A."/>
            <person name="Ohm R."/>
            <person name="Martin F."/>
            <person name="Silar P."/>
            <person name="Natvig D."/>
            <person name="Lalanne C."/>
            <person name="Gautier V."/>
            <person name="Ament-Velasquez S.L."/>
            <person name="Kruys A."/>
            <person name="Hutchinson M.I."/>
            <person name="Powell A.J."/>
            <person name="Barry K."/>
            <person name="Miller A.N."/>
            <person name="Grigoriev I.V."/>
            <person name="Debuchy R."/>
            <person name="Gladieux P."/>
            <person name="Thoren M.H."/>
            <person name="Johannesson H."/>
        </authorList>
    </citation>
    <scope>NUCLEOTIDE SEQUENCE</scope>
    <source>
        <strain evidence="2">CBS 955.72</strain>
    </source>
</reference>
<evidence type="ECO:0000256" key="1">
    <source>
        <dbReference type="SAM" id="MobiDB-lite"/>
    </source>
</evidence>
<dbReference type="EMBL" id="JAUIQD010000004">
    <property type="protein sequence ID" value="KAK3352583.1"/>
    <property type="molecule type" value="Genomic_DNA"/>
</dbReference>
<evidence type="ECO:0000313" key="3">
    <source>
        <dbReference type="Proteomes" id="UP001275084"/>
    </source>
</evidence>
<protein>
    <submittedName>
        <fullName evidence="2">Uncharacterized protein</fullName>
    </submittedName>
</protein>
<dbReference type="AlphaFoldDB" id="A0AAJ0MDL2"/>
<organism evidence="2 3">
    <name type="scientific">Lasiosphaeria hispida</name>
    <dbReference type="NCBI Taxonomy" id="260671"/>
    <lineage>
        <taxon>Eukaryota</taxon>
        <taxon>Fungi</taxon>
        <taxon>Dikarya</taxon>
        <taxon>Ascomycota</taxon>
        <taxon>Pezizomycotina</taxon>
        <taxon>Sordariomycetes</taxon>
        <taxon>Sordariomycetidae</taxon>
        <taxon>Sordariales</taxon>
        <taxon>Lasiosphaeriaceae</taxon>
        <taxon>Lasiosphaeria</taxon>
    </lineage>
</organism>
<evidence type="ECO:0000313" key="2">
    <source>
        <dbReference type="EMBL" id="KAK3352583.1"/>
    </source>
</evidence>
<accession>A0AAJ0MDL2</accession>
<proteinExistence type="predicted"/>
<feature type="region of interest" description="Disordered" evidence="1">
    <location>
        <begin position="1"/>
        <end position="41"/>
    </location>
</feature>
<feature type="compositionally biased region" description="Polar residues" evidence="1">
    <location>
        <begin position="13"/>
        <end position="22"/>
    </location>
</feature>
<name>A0AAJ0MDL2_9PEZI</name>
<sequence>KSKSDSDSDTMNKKGSLSTTTSEFEKRAYESGILGPNSSKPAQDLDTLRLCLARRRNSTHPSENAHEKYHRLLSGSHNGITAPYDIQFKIMKGYNGRQYGKMNGRAITHIPEEDFNKGLSNPIPDRLEGLVTDELPSHMHSHALHSTNSLALCHFTTEFKRTDGNLHQARYQTACDGATLVYARKHALAQAAAAAAAVPGHSSDIEKAAKETAVLTCVTNGKFAEVFAHHFQDGEYHQNLVACETCFPIPTEAVS</sequence>
<gene>
    <name evidence="2" type="ORF">B0T25DRAFT_456628</name>
</gene>
<keyword evidence="3" id="KW-1185">Reference proteome</keyword>
<feature type="non-terminal residue" evidence="2">
    <location>
        <position position="1"/>
    </location>
</feature>
<feature type="compositionally biased region" description="Basic and acidic residues" evidence="1">
    <location>
        <begin position="1"/>
        <end position="12"/>
    </location>
</feature>
<dbReference type="Proteomes" id="UP001275084">
    <property type="component" value="Unassembled WGS sequence"/>
</dbReference>